<feature type="transmembrane region" description="Helical" evidence="7">
    <location>
        <begin position="286"/>
        <end position="319"/>
    </location>
</feature>
<evidence type="ECO:0000259" key="8">
    <source>
        <dbReference type="PROSITE" id="PS50850"/>
    </source>
</evidence>
<dbReference type="InterPro" id="IPR010290">
    <property type="entry name" value="TM_effector"/>
</dbReference>
<feature type="transmembrane region" description="Helical" evidence="7">
    <location>
        <begin position="170"/>
        <end position="190"/>
    </location>
</feature>
<evidence type="ECO:0000256" key="6">
    <source>
        <dbReference type="ARBA" id="ARBA00023136"/>
    </source>
</evidence>
<dbReference type="Pfam" id="PF05977">
    <property type="entry name" value="MFS_3"/>
    <property type="match status" value="1"/>
</dbReference>
<feature type="transmembrane region" description="Helical" evidence="7">
    <location>
        <begin position="21"/>
        <end position="40"/>
    </location>
</feature>
<evidence type="ECO:0000256" key="2">
    <source>
        <dbReference type="ARBA" id="ARBA00022448"/>
    </source>
</evidence>
<feature type="transmembrane region" description="Helical" evidence="7">
    <location>
        <begin position="257"/>
        <end position="279"/>
    </location>
</feature>
<feature type="transmembrane region" description="Helical" evidence="7">
    <location>
        <begin position="220"/>
        <end position="245"/>
    </location>
</feature>
<dbReference type="RefSeq" id="WP_069032168.1">
    <property type="nucleotide sequence ID" value="NZ_MDKC01000001.1"/>
</dbReference>
<evidence type="ECO:0000256" key="3">
    <source>
        <dbReference type="ARBA" id="ARBA00022475"/>
    </source>
</evidence>
<dbReference type="PANTHER" id="PTHR23513">
    <property type="entry name" value="INTEGRAL MEMBRANE EFFLUX PROTEIN-RELATED"/>
    <property type="match status" value="1"/>
</dbReference>
<evidence type="ECO:0000313" key="9">
    <source>
        <dbReference type="EMBL" id="ODG93991.1"/>
    </source>
</evidence>
<dbReference type="InterPro" id="IPR036259">
    <property type="entry name" value="MFS_trans_sf"/>
</dbReference>
<dbReference type="EMBL" id="MDKC01000001">
    <property type="protein sequence ID" value="ODG93991.1"/>
    <property type="molecule type" value="Genomic_DNA"/>
</dbReference>
<organism evidence="9 10">
    <name type="scientific">Gottfriedia luciferensis</name>
    <dbReference type="NCBI Taxonomy" id="178774"/>
    <lineage>
        <taxon>Bacteria</taxon>
        <taxon>Bacillati</taxon>
        <taxon>Bacillota</taxon>
        <taxon>Bacilli</taxon>
        <taxon>Bacillales</taxon>
        <taxon>Bacillaceae</taxon>
        <taxon>Gottfriedia</taxon>
    </lineage>
</organism>
<comment type="subcellular location">
    <subcellularLocation>
        <location evidence="1">Cell membrane</location>
        <topology evidence="1">Multi-pass membrane protein</topology>
    </subcellularLocation>
</comment>
<feature type="domain" description="Major facilitator superfamily (MFS) profile" evidence="8">
    <location>
        <begin position="13"/>
        <end position="399"/>
    </location>
</feature>
<dbReference type="Gene3D" id="1.20.1250.20">
    <property type="entry name" value="MFS general substrate transporter like domains"/>
    <property type="match status" value="1"/>
</dbReference>
<accession>A0ABX2ZW17</accession>
<keyword evidence="10" id="KW-1185">Reference proteome</keyword>
<keyword evidence="3" id="KW-1003">Cell membrane</keyword>
<feature type="transmembrane region" description="Helical" evidence="7">
    <location>
        <begin position="372"/>
        <end position="394"/>
    </location>
</feature>
<dbReference type="CDD" id="cd06173">
    <property type="entry name" value="MFS_MefA_like"/>
    <property type="match status" value="1"/>
</dbReference>
<comment type="caution">
    <text evidence="9">The sequence shown here is derived from an EMBL/GenBank/DDBJ whole genome shotgun (WGS) entry which is preliminary data.</text>
</comment>
<evidence type="ECO:0000256" key="5">
    <source>
        <dbReference type="ARBA" id="ARBA00022989"/>
    </source>
</evidence>
<feature type="transmembrane region" description="Helical" evidence="7">
    <location>
        <begin position="79"/>
        <end position="99"/>
    </location>
</feature>
<sequence>MSASKKSIFKGTSFTNFWVSRMFTSTSFQMLSVAIGWQMYDLTHDAFSLGLVGLAQFIPMVLLTLVVGQVADRVDRRKIVFICQMVEALIAGLLLYGNFANWLSREEILIAAFILGACRSFEGPASSALLPQVVPKSILQQAISWSTSAGQTAQILGPSLGGVLFSLGPAYVYATSAIALLLSSILTIFIKLDSEFIRKAEPVTLRTMLMGLEFVYKHPIILGTISLDLFAVLLGGATALLPIYAQDILHTGAWGLGLMRTAPAVGALIMSLILAYFPLKKSFGPILFAALGIFGLATMLFAISTNLVISLIALFIIGASDVVSVVIRSSLVQLQTPDDMRGRVNAVNSLFIGTSNQLGEFESGTMAGLMGAVPAAFVGGLGTILVAGLWMYLFPSLRRINSLSGDKTEKVG</sequence>
<name>A0ABX2ZW17_9BACI</name>
<evidence type="ECO:0000313" key="10">
    <source>
        <dbReference type="Proteomes" id="UP000094580"/>
    </source>
</evidence>
<dbReference type="SUPFAM" id="SSF103473">
    <property type="entry name" value="MFS general substrate transporter"/>
    <property type="match status" value="1"/>
</dbReference>
<dbReference type="PANTHER" id="PTHR23513:SF9">
    <property type="entry name" value="ENTEROBACTIN EXPORTER ENTS"/>
    <property type="match status" value="1"/>
</dbReference>
<protein>
    <submittedName>
        <fullName evidence="9">MFS transporter</fullName>
    </submittedName>
</protein>
<reference evidence="9 10" key="1">
    <citation type="submission" date="2016-07" db="EMBL/GenBank/DDBJ databases">
        <authorList>
            <person name="Townsley L."/>
            <person name="Shank E.A."/>
        </authorList>
    </citation>
    <scope>NUCLEOTIDE SEQUENCE [LARGE SCALE GENOMIC DNA]</scope>
    <source>
        <strain evidence="9 10">CH01</strain>
    </source>
</reference>
<dbReference type="InterPro" id="IPR020846">
    <property type="entry name" value="MFS_dom"/>
</dbReference>
<keyword evidence="6 7" id="KW-0472">Membrane</keyword>
<keyword evidence="4 7" id="KW-0812">Transmembrane</keyword>
<proteinExistence type="predicted"/>
<evidence type="ECO:0000256" key="1">
    <source>
        <dbReference type="ARBA" id="ARBA00004651"/>
    </source>
</evidence>
<feature type="transmembrane region" description="Helical" evidence="7">
    <location>
        <begin position="46"/>
        <end position="67"/>
    </location>
</feature>
<evidence type="ECO:0000256" key="7">
    <source>
        <dbReference type="SAM" id="Phobius"/>
    </source>
</evidence>
<keyword evidence="2" id="KW-0813">Transport</keyword>
<keyword evidence="5 7" id="KW-1133">Transmembrane helix</keyword>
<dbReference type="PROSITE" id="PS50850">
    <property type="entry name" value="MFS"/>
    <property type="match status" value="1"/>
</dbReference>
<gene>
    <name evidence="9" type="ORF">BED47_02130</name>
</gene>
<dbReference type="Proteomes" id="UP000094580">
    <property type="component" value="Unassembled WGS sequence"/>
</dbReference>
<evidence type="ECO:0000256" key="4">
    <source>
        <dbReference type="ARBA" id="ARBA00022692"/>
    </source>
</evidence>